<evidence type="ECO:0008006" key="4">
    <source>
        <dbReference type="Google" id="ProtNLM"/>
    </source>
</evidence>
<dbReference type="Proteomes" id="UP000268313">
    <property type="component" value="Unassembled WGS sequence"/>
</dbReference>
<keyword evidence="1" id="KW-0732">Signal</keyword>
<evidence type="ECO:0000256" key="1">
    <source>
        <dbReference type="SAM" id="SignalP"/>
    </source>
</evidence>
<keyword evidence="3" id="KW-1185">Reference proteome</keyword>
<dbReference type="EMBL" id="RAWE01000324">
    <property type="protein sequence ID" value="RKG94545.1"/>
    <property type="molecule type" value="Genomic_DNA"/>
</dbReference>
<comment type="caution">
    <text evidence="2">The sequence shown here is derived from an EMBL/GenBank/DDBJ whole genome shotgun (WGS) entry which is preliminary data.</text>
</comment>
<feature type="chain" id="PRO_5017472753" description="Ig-like domain-containing protein" evidence="1">
    <location>
        <begin position="23"/>
        <end position="333"/>
    </location>
</feature>
<dbReference type="PROSITE" id="PS51257">
    <property type="entry name" value="PROKAR_LIPOPROTEIN"/>
    <property type="match status" value="1"/>
</dbReference>
<name>A0A3A8JGS4_9BACT</name>
<proteinExistence type="predicted"/>
<evidence type="ECO:0000313" key="3">
    <source>
        <dbReference type="Proteomes" id="UP000268313"/>
    </source>
</evidence>
<dbReference type="AlphaFoldDB" id="A0A3A8JGS4"/>
<reference evidence="3" key="1">
    <citation type="submission" date="2018-09" db="EMBL/GenBank/DDBJ databases">
        <authorList>
            <person name="Livingstone P.G."/>
            <person name="Whitworth D.E."/>
        </authorList>
    </citation>
    <scope>NUCLEOTIDE SEQUENCE [LARGE SCALE GENOMIC DNA]</scope>
    <source>
        <strain evidence="3">CA043D</strain>
    </source>
</reference>
<protein>
    <recommendedName>
        <fullName evidence="4">Ig-like domain-containing protein</fullName>
    </recommendedName>
</protein>
<accession>A0A3A8JGS4</accession>
<evidence type="ECO:0000313" key="2">
    <source>
        <dbReference type="EMBL" id="RKG94545.1"/>
    </source>
</evidence>
<sequence>MKNEYQKSALLWLLCQAVALSACGPEADLEAVSELRAQEQGTYGADLGRRVGAGIASINTCGLANDFTPTCSPSSTAPEIAYIWTAPWTANYTFTTQGSNFDTVLEVRPYNDTTQSFGCNDDSNGTVQSSVTTHLTAGQTVYLIVDGYGASCGGAQVNISSDVHMLFGGMYGLRDNGVYVNPYTGATSCPSGYTSYQVLGSYNMDYNLYFCGRFADGATEPVAEFAGAFGWHSAGTYPNPITGGNSCPSGFLTTSTLGSYNMDYEVRYCHRQHVAGARDRYRFGGMYGFRNGGVYVNPITGTTSCPNGFTASRVLGTYNKDYEAFFCYRDIGP</sequence>
<gene>
    <name evidence="2" type="ORF">D7X32_41840</name>
</gene>
<dbReference type="RefSeq" id="WP_120608093.1">
    <property type="nucleotide sequence ID" value="NZ_JABFJX010000477.1"/>
</dbReference>
<feature type="signal peptide" evidence="1">
    <location>
        <begin position="1"/>
        <end position="22"/>
    </location>
</feature>
<organism evidence="2 3">
    <name type="scientific">Corallococcus carmarthensis</name>
    <dbReference type="NCBI Taxonomy" id="2316728"/>
    <lineage>
        <taxon>Bacteria</taxon>
        <taxon>Pseudomonadati</taxon>
        <taxon>Myxococcota</taxon>
        <taxon>Myxococcia</taxon>
        <taxon>Myxococcales</taxon>
        <taxon>Cystobacterineae</taxon>
        <taxon>Myxococcaceae</taxon>
        <taxon>Corallococcus</taxon>
    </lineage>
</organism>
<dbReference type="OrthoDB" id="5524333at2"/>